<dbReference type="Pfam" id="PF00370">
    <property type="entry name" value="FGGY_N"/>
    <property type="match status" value="1"/>
</dbReference>
<feature type="domain" description="Carbohydrate kinase FGGY C-terminal" evidence="8">
    <location>
        <begin position="300"/>
        <end position="501"/>
    </location>
</feature>
<gene>
    <name evidence="9" type="ORF">INT43_001042</name>
</gene>
<feature type="domain" description="Carbohydrate kinase FGGY N-terminal" evidence="7">
    <location>
        <begin position="135"/>
        <end position="290"/>
    </location>
</feature>
<organism evidence="9 10">
    <name type="scientific">Mortierella isabellina</name>
    <name type="common">Filamentous fungus</name>
    <name type="synonym">Umbelopsis isabellina</name>
    <dbReference type="NCBI Taxonomy" id="91625"/>
    <lineage>
        <taxon>Eukaryota</taxon>
        <taxon>Fungi</taxon>
        <taxon>Fungi incertae sedis</taxon>
        <taxon>Mucoromycota</taxon>
        <taxon>Mucoromycotina</taxon>
        <taxon>Umbelopsidomycetes</taxon>
        <taxon>Umbelopsidales</taxon>
        <taxon>Umbelopsidaceae</taxon>
        <taxon>Umbelopsis</taxon>
    </lineage>
</organism>
<comment type="catalytic activity">
    <reaction evidence="5 6">
        <text>D-xylulose + ATP = D-xylulose 5-phosphate + ADP + H(+)</text>
        <dbReference type="Rhea" id="RHEA:10964"/>
        <dbReference type="ChEBI" id="CHEBI:15378"/>
        <dbReference type="ChEBI" id="CHEBI:17140"/>
        <dbReference type="ChEBI" id="CHEBI:30616"/>
        <dbReference type="ChEBI" id="CHEBI:57737"/>
        <dbReference type="ChEBI" id="CHEBI:456216"/>
        <dbReference type="EC" id="2.7.1.17"/>
    </reaction>
</comment>
<evidence type="ECO:0000259" key="7">
    <source>
        <dbReference type="Pfam" id="PF00370"/>
    </source>
</evidence>
<dbReference type="InterPro" id="IPR018485">
    <property type="entry name" value="FGGY_C"/>
</dbReference>
<dbReference type="EC" id="2.7.1.17" evidence="6"/>
<evidence type="ECO:0000313" key="9">
    <source>
        <dbReference type="EMBL" id="KAG2175395.1"/>
    </source>
</evidence>
<dbReference type="GO" id="GO:0005524">
    <property type="term" value="F:ATP binding"/>
    <property type="evidence" value="ECO:0007669"/>
    <property type="project" value="UniProtKB-UniRule"/>
</dbReference>
<keyword evidence="6" id="KW-0547">Nucleotide-binding</keyword>
<evidence type="ECO:0000256" key="4">
    <source>
        <dbReference type="ARBA" id="ARBA00022777"/>
    </source>
</evidence>
<dbReference type="PANTHER" id="PTHR10196">
    <property type="entry name" value="SUGAR KINASE"/>
    <property type="match status" value="1"/>
</dbReference>
<comment type="caution">
    <text evidence="9">The sequence shown here is derived from an EMBL/GenBank/DDBJ whole genome shotgun (WGS) entry which is preliminary data.</text>
</comment>
<dbReference type="InterPro" id="IPR018484">
    <property type="entry name" value="FGGY_N"/>
</dbReference>
<dbReference type="AlphaFoldDB" id="A0A8H7PKI3"/>
<keyword evidence="3 6" id="KW-0808">Transferase</keyword>
<protein>
    <recommendedName>
        <fullName evidence="6">Xylulose kinase</fullName>
        <ecNumber evidence="6">2.7.1.17</ecNumber>
    </recommendedName>
</protein>
<sequence>MASNQSDLYLGLDLSTQQLKYTVINNDHDIIAEAAVHFDKDLPEFKTTNGAIADGDIVTSPTLMWVKAIDILLQRLSKHSEIKVENIKGISGAGQVQNLQHGSVYWKKDGLKTLASLNPESALENQLKDAFAITQSPIWQDASTTKQCRSLEQLVGGAQSLAEKTGSKGYERFTGNQIAKIYEQNRSAYDTTAAITLVSSFIATVLLGKLAPVDAADGSGMNMMDIHSHKWITSILDHCGGNDLKDKLGPEPVEGGTALGNISSYFVTRYGFSPECVIAPFTGDNSATLVSMNLEPGDCVVSLGTSDTMLMYLPIATPTTESHIMSHPTNPDAYMGMLCYKNGSLTREKIRDMYASGDWTAFNCLLDESPPGLTNGCQRRGFYYYMQEIIPFAKGFHRFEDNKEVEEFSGDKEQVARYNVRAIIESQFMSMKVRTSRMLDTHGKSSDTSQATKLKRILATGGAASNPHLLQVLSNVLNLPVYKKQGMNSASLGGALLAKFAIRRQSGYTNSFEQMMDDEQRDKVAHQLVAEPQTTHTQVYDNMVDDFVRLEQLVVQNT</sequence>
<dbReference type="InterPro" id="IPR000577">
    <property type="entry name" value="Carb_kinase_FGGY"/>
</dbReference>
<dbReference type="InterPro" id="IPR043129">
    <property type="entry name" value="ATPase_NBD"/>
</dbReference>
<keyword evidence="10" id="KW-1185">Reference proteome</keyword>
<evidence type="ECO:0000313" key="10">
    <source>
        <dbReference type="Proteomes" id="UP000654370"/>
    </source>
</evidence>
<dbReference type="GO" id="GO:0042732">
    <property type="term" value="P:D-xylose metabolic process"/>
    <property type="evidence" value="ECO:0007669"/>
    <property type="project" value="UniProtKB-UniRule"/>
</dbReference>
<dbReference type="PANTHER" id="PTHR10196:SF57">
    <property type="entry name" value="XYLULOSE KINASE"/>
    <property type="match status" value="1"/>
</dbReference>
<name>A0A8H7PKI3_MORIS</name>
<keyword evidence="2 6" id="KW-0859">Xylose metabolism</keyword>
<dbReference type="Proteomes" id="UP000654370">
    <property type="component" value="Unassembled WGS sequence"/>
</dbReference>
<dbReference type="GO" id="GO:0005829">
    <property type="term" value="C:cytosol"/>
    <property type="evidence" value="ECO:0007669"/>
    <property type="project" value="TreeGrafter"/>
</dbReference>
<dbReference type="SUPFAM" id="SSF53067">
    <property type="entry name" value="Actin-like ATPase domain"/>
    <property type="match status" value="2"/>
</dbReference>
<evidence type="ECO:0000256" key="3">
    <source>
        <dbReference type="ARBA" id="ARBA00022679"/>
    </source>
</evidence>
<keyword evidence="6" id="KW-0067">ATP-binding</keyword>
<evidence type="ECO:0000256" key="1">
    <source>
        <dbReference type="ARBA" id="ARBA00009156"/>
    </source>
</evidence>
<dbReference type="CDD" id="cd07776">
    <property type="entry name" value="ASKHA_NBD_FGGY_SpXK-like"/>
    <property type="match status" value="1"/>
</dbReference>
<comment type="function">
    <text evidence="6">Highly specific D-xylulose kinase which participates in the catabolism of xylose. Xylose is a major component of hemicelluloses such as xylan. Most fungi utilize D-xylose via three enzymatic reactions, xylose reductase (XR), xylitol dehydrogenase (XDH), and xylulokinase, to form xylulose 5-phosphate, which enters pentose phosphate pathway.</text>
</comment>
<evidence type="ECO:0000256" key="2">
    <source>
        <dbReference type="ARBA" id="ARBA00022629"/>
    </source>
</evidence>
<dbReference type="PIRSF" id="PIRSF000538">
    <property type="entry name" value="GlpK"/>
    <property type="match status" value="1"/>
</dbReference>
<dbReference type="GO" id="GO:0004856">
    <property type="term" value="F:D-xylulokinase activity"/>
    <property type="evidence" value="ECO:0007669"/>
    <property type="project" value="UniProtKB-UniRule"/>
</dbReference>
<proteinExistence type="inferred from homology"/>
<comment type="similarity">
    <text evidence="1 6">Belongs to the FGGY kinase family.</text>
</comment>
<evidence type="ECO:0000259" key="8">
    <source>
        <dbReference type="Pfam" id="PF02782"/>
    </source>
</evidence>
<dbReference type="GO" id="GO:0005997">
    <property type="term" value="P:xylulose metabolic process"/>
    <property type="evidence" value="ECO:0007669"/>
    <property type="project" value="TreeGrafter"/>
</dbReference>
<dbReference type="OrthoDB" id="1728974at2759"/>
<dbReference type="Gene3D" id="3.30.420.40">
    <property type="match status" value="2"/>
</dbReference>
<dbReference type="InterPro" id="IPR042024">
    <property type="entry name" value="D-XK_euk"/>
</dbReference>
<dbReference type="Pfam" id="PF02782">
    <property type="entry name" value="FGGY_C"/>
    <property type="match status" value="1"/>
</dbReference>
<keyword evidence="4 6" id="KW-0418">Kinase</keyword>
<evidence type="ECO:0000256" key="6">
    <source>
        <dbReference type="RuleBase" id="RU367058"/>
    </source>
</evidence>
<evidence type="ECO:0000256" key="5">
    <source>
        <dbReference type="ARBA" id="ARBA00048885"/>
    </source>
</evidence>
<accession>A0A8H7PKI3</accession>
<reference evidence="9" key="1">
    <citation type="submission" date="2020-12" db="EMBL/GenBank/DDBJ databases">
        <title>Metabolic potential, ecology and presence of endohyphal bacteria is reflected in genomic diversity of Mucoromycotina.</title>
        <authorList>
            <person name="Muszewska A."/>
            <person name="Okrasinska A."/>
            <person name="Steczkiewicz K."/>
            <person name="Drgas O."/>
            <person name="Orlowska M."/>
            <person name="Perlinska-Lenart U."/>
            <person name="Aleksandrzak-Piekarczyk T."/>
            <person name="Szatraj K."/>
            <person name="Zielenkiewicz U."/>
            <person name="Pilsyk S."/>
            <person name="Malc E."/>
            <person name="Mieczkowski P."/>
            <person name="Kruszewska J.S."/>
            <person name="Biernat P."/>
            <person name="Pawlowska J."/>
        </authorList>
    </citation>
    <scope>NUCLEOTIDE SEQUENCE</scope>
    <source>
        <strain evidence="9">WA0000067209</strain>
    </source>
</reference>
<keyword evidence="6" id="KW-0119">Carbohydrate metabolism</keyword>
<dbReference type="EMBL" id="JAEPQZ010000011">
    <property type="protein sequence ID" value="KAG2175395.1"/>
    <property type="molecule type" value="Genomic_DNA"/>
</dbReference>
<dbReference type="FunFam" id="3.30.420.40:FF:000118">
    <property type="entry name" value="Xylulose kinase 2"/>
    <property type="match status" value="1"/>
</dbReference>